<feature type="transmembrane region" description="Helical" evidence="8">
    <location>
        <begin position="60"/>
        <end position="79"/>
    </location>
</feature>
<dbReference type="InterPro" id="IPR035906">
    <property type="entry name" value="MetI-like_sf"/>
</dbReference>
<feature type="transmembrane region" description="Helical" evidence="8">
    <location>
        <begin position="351"/>
        <end position="372"/>
    </location>
</feature>
<evidence type="ECO:0000313" key="10">
    <source>
        <dbReference type="EMBL" id="PAF24602.1"/>
    </source>
</evidence>
<evidence type="ECO:0000256" key="2">
    <source>
        <dbReference type="ARBA" id="ARBA00022448"/>
    </source>
</evidence>
<dbReference type="Proteomes" id="UP000216133">
    <property type="component" value="Unassembled WGS sequence"/>
</dbReference>
<dbReference type="PROSITE" id="PS50928">
    <property type="entry name" value="ABC_TM1"/>
    <property type="match status" value="2"/>
</dbReference>
<feature type="transmembrane region" description="Helical" evidence="8">
    <location>
        <begin position="518"/>
        <end position="539"/>
    </location>
</feature>
<keyword evidence="5 8" id="KW-0812">Transmembrane</keyword>
<gene>
    <name evidence="10" type="ORF">CHH61_17965</name>
</gene>
<dbReference type="Gene3D" id="1.10.3720.10">
    <property type="entry name" value="MetI-like"/>
    <property type="match status" value="2"/>
</dbReference>
<name>A0A268RWI9_SHOCL</name>
<dbReference type="SUPFAM" id="SSF161098">
    <property type="entry name" value="MetI-like"/>
    <property type="match status" value="2"/>
</dbReference>
<evidence type="ECO:0000256" key="3">
    <source>
        <dbReference type="ARBA" id="ARBA00022475"/>
    </source>
</evidence>
<proteinExistence type="inferred from homology"/>
<dbReference type="AlphaFoldDB" id="A0A268RWI9"/>
<comment type="caution">
    <text evidence="10">The sequence shown here is derived from an EMBL/GenBank/DDBJ whole genome shotgun (WGS) entry which is preliminary data.</text>
</comment>
<feature type="transmembrane region" description="Helical" evidence="8">
    <location>
        <begin position="392"/>
        <end position="411"/>
    </location>
</feature>
<keyword evidence="2 8" id="KW-0813">Transport</keyword>
<evidence type="ECO:0000256" key="7">
    <source>
        <dbReference type="ARBA" id="ARBA00023136"/>
    </source>
</evidence>
<feature type="domain" description="ABC transmembrane type-1" evidence="9">
    <location>
        <begin position="56"/>
        <end position="259"/>
    </location>
</feature>
<organism evidence="10 11">
    <name type="scientific">Shouchella clausii</name>
    <name type="common">Alkalihalobacillus clausii</name>
    <dbReference type="NCBI Taxonomy" id="79880"/>
    <lineage>
        <taxon>Bacteria</taxon>
        <taxon>Bacillati</taxon>
        <taxon>Bacillota</taxon>
        <taxon>Bacilli</taxon>
        <taxon>Bacillales</taxon>
        <taxon>Bacillaceae</taxon>
        <taxon>Shouchella</taxon>
    </lineage>
</organism>
<feature type="transmembrane region" description="Helical" evidence="8">
    <location>
        <begin position="463"/>
        <end position="486"/>
    </location>
</feature>
<sequence>MVVRKHISFGALLILLAALAAAPLFAVFVQTFFRDGSFSLDTFLATLQHGRVLSTMRHSFLLGLYVIAATTCIALPLALIRTKTRLAKHDWLDLVFTIPFMTPPYIGSMGWILFMQNNGYYEQLFSTAAPSSFFSIAGMVFIMSMHLYPFLYLMLKNALVRMNGSFQDAALVYGANPISNWIRVVLPLLLSSYVMAALLIFIKTLAEFGTPATFGKRIGYPVFTTEIHQYLSRWPVDIPAATSLSFVLLGVCMAVWYMQSLVSQKFAYGIHSGKSSMQTRQVESWPITVSAYVFTGVILLLSIGIPYFSIVATSLLDVRGDGLSWSNLTFGHYVELFSFQSSGYHAFMNSVGFAFAAASIASLLGFFTALYVKNASSKRQKLIDLTSLLPNIVPGIVFVVGLILFWNASWLPATVYNTKWMPILTYIVLFLPYSVQYTKAALSQLDQSIDHANSIYGPTAASILVRVWLPLLAQGVLAGWIMTFIISMRELVGSLLILPPSVQTGATFIYSQFEQGNVSLGMAMAVVTVLMTVVFLYVVEWLQRKALVKQHG</sequence>
<comment type="subcellular location">
    <subcellularLocation>
        <location evidence="1">Cell inner membrane</location>
        <topology evidence="1">Multi-pass membrane protein</topology>
    </subcellularLocation>
    <subcellularLocation>
        <location evidence="8">Cell membrane</location>
        <topology evidence="8">Multi-pass membrane protein</topology>
    </subcellularLocation>
</comment>
<feature type="domain" description="ABC transmembrane type-1" evidence="9">
    <location>
        <begin position="347"/>
        <end position="539"/>
    </location>
</feature>
<evidence type="ECO:0000256" key="6">
    <source>
        <dbReference type="ARBA" id="ARBA00022989"/>
    </source>
</evidence>
<keyword evidence="7 8" id="KW-0472">Membrane</keyword>
<dbReference type="CDD" id="cd06261">
    <property type="entry name" value="TM_PBP2"/>
    <property type="match status" value="2"/>
</dbReference>
<evidence type="ECO:0000256" key="5">
    <source>
        <dbReference type="ARBA" id="ARBA00022692"/>
    </source>
</evidence>
<evidence type="ECO:0000256" key="4">
    <source>
        <dbReference type="ARBA" id="ARBA00022519"/>
    </source>
</evidence>
<dbReference type="RefSeq" id="WP_062746045.1">
    <property type="nucleotide sequence ID" value="NZ_JARRUH010000032.1"/>
</dbReference>
<evidence type="ECO:0000256" key="8">
    <source>
        <dbReference type="RuleBase" id="RU363032"/>
    </source>
</evidence>
<dbReference type="GO" id="GO:0005886">
    <property type="term" value="C:plasma membrane"/>
    <property type="evidence" value="ECO:0007669"/>
    <property type="project" value="UniProtKB-SubCell"/>
</dbReference>
<dbReference type="GO" id="GO:0055085">
    <property type="term" value="P:transmembrane transport"/>
    <property type="evidence" value="ECO:0007669"/>
    <property type="project" value="InterPro"/>
</dbReference>
<dbReference type="PANTHER" id="PTHR43357">
    <property type="entry name" value="INNER MEMBRANE ABC TRANSPORTER PERMEASE PROTEIN YDCV"/>
    <property type="match status" value="1"/>
</dbReference>
<keyword evidence="4" id="KW-0997">Cell inner membrane</keyword>
<evidence type="ECO:0000259" key="9">
    <source>
        <dbReference type="PROSITE" id="PS50928"/>
    </source>
</evidence>
<evidence type="ECO:0000313" key="11">
    <source>
        <dbReference type="Proteomes" id="UP000216133"/>
    </source>
</evidence>
<feature type="transmembrane region" description="Helical" evidence="8">
    <location>
        <begin position="238"/>
        <end position="258"/>
    </location>
</feature>
<reference evidence="10 11" key="1">
    <citation type="submission" date="2017-07" db="EMBL/GenBank/DDBJ databases">
        <title>Isolation and whole genome analysis of endospore-forming bacteria from heroin.</title>
        <authorList>
            <person name="Kalinowski J."/>
            <person name="Ahrens B."/>
            <person name="Al-Dilaimi A."/>
            <person name="Winkler A."/>
            <person name="Wibberg D."/>
            <person name="Schleenbecker U."/>
            <person name="Ruckert C."/>
            <person name="Wolfel R."/>
            <person name="Grass G."/>
        </authorList>
    </citation>
    <scope>NUCLEOTIDE SEQUENCE [LARGE SCALE GENOMIC DNA]</scope>
    <source>
        <strain evidence="10 11">7523-2</strain>
    </source>
</reference>
<dbReference type="EMBL" id="NPBS01000102">
    <property type="protein sequence ID" value="PAF24602.1"/>
    <property type="molecule type" value="Genomic_DNA"/>
</dbReference>
<keyword evidence="3" id="KW-1003">Cell membrane</keyword>
<feature type="transmembrane region" description="Helical" evidence="8">
    <location>
        <begin position="133"/>
        <end position="155"/>
    </location>
</feature>
<keyword evidence="6 8" id="KW-1133">Transmembrane helix</keyword>
<feature type="transmembrane region" description="Helical" evidence="8">
    <location>
        <begin position="181"/>
        <end position="202"/>
    </location>
</feature>
<protein>
    <submittedName>
        <fullName evidence="10">Iron ABC transporter permease</fullName>
    </submittedName>
</protein>
<feature type="transmembrane region" description="Helical" evidence="8">
    <location>
        <begin position="284"/>
        <end position="308"/>
    </location>
</feature>
<dbReference type="InterPro" id="IPR000515">
    <property type="entry name" value="MetI-like"/>
</dbReference>
<accession>A0A268RWI9</accession>
<dbReference type="PANTHER" id="PTHR43357:SF3">
    <property type="entry name" value="FE(3+)-TRANSPORT SYSTEM PERMEASE PROTEIN FBPB 2"/>
    <property type="match status" value="1"/>
</dbReference>
<feature type="transmembrane region" description="Helical" evidence="8">
    <location>
        <begin position="423"/>
        <end position="442"/>
    </location>
</feature>
<evidence type="ECO:0000256" key="1">
    <source>
        <dbReference type="ARBA" id="ARBA00004429"/>
    </source>
</evidence>
<comment type="similarity">
    <text evidence="8">Belongs to the binding-protein-dependent transport system permease family.</text>
</comment>
<dbReference type="Pfam" id="PF00528">
    <property type="entry name" value="BPD_transp_1"/>
    <property type="match status" value="1"/>
</dbReference>
<feature type="transmembrane region" description="Helical" evidence="8">
    <location>
        <begin position="91"/>
        <end position="113"/>
    </location>
</feature>